<gene>
    <name evidence="2" type="ORF">ABH15_09070</name>
</gene>
<feature type="transmembrane region" description="Helical" evidence="1">
    <location>
        <begin position="26"/>
        <end position="48"/>
    </location>
</feature>
<feature type="transmembrane region" description="Helical" evidence="1">
    <location>
        <begin position="151"/>
        <end position="172"/>
    </location>
</feature>
<dbReference type="Proteomes" id="UP000290932">
    <property type="component" value="Unassembled WGS sequence"/>
</dbReference>
<keyword evidence="1" id="KW-0812">Transmembrane</keyword>
<sequence>MPILHDGTSERPVTPLKQSIKPPRSAAVAGILFAVLYGSALVLMVLSIPPYAIADYEWVRTHARMVDFALILVPFAGIAFLWFIGVIRDQLGDAEDRFFSTVFFGGGLLFLALTFIAAALVGGLLSSYAIISSTLIESGVFLYGRSVLYQVLNLYAIRMAGVFMISLATIWLRTGVMHRAWAIVTYVLALVLLLSIGFSLWVLLIFPAWVLAVSVHLLVLNLRNPPDAASGEVR</sequence>
<keyword evidence="1" id="KW-1133">Transmembrane helix</keyword>
<organism evidence="2 3">
    <name type="scientific">Methanoculleus taiwanensis</name>
    <dbReference type="NCBI Taxonomy" id="1550565"/>
    <lineage>
        <taxon>Archaea</taxon>
        <taxon>Methanobacteriati</taxon>
        <taxon>Methanobacteriota</taxon>
        <taxon>Stenosarchaea group</taxon>
        <taxon>Methanomicrobia</taxon>
        <taxon>Methanomicrobiales</taxon>
        <taxon>Methanomicrobiaceae</taxon>
        <taxon>Methanoculleus</taxon>
    </lineage>
</organism>
<keyword evidence="1" id="KW-0472">Membrane</keyword>
<feature type="transmembrane region" description="Helical" evidence="1">
    <location>
        <begin position="184"/>
        <end position="212"/>
    </location>
</feature>
<dbReference type="AlphaFoldDB" id="A0A498H3S1"/>
<evidence type="ECO:0000313" key="2">
    <source>
        <dbReference type="EMBL" id="RXE56586.1"/>
    </source>
</evidence>
<reference evidence="2 3" key="1">
    <citation type="journal article" date="2015" name="Int. J. Syst. Evol. Microbiol.">
        <title>Methanoculleus taiwanensis sp. nov., a methanogen isolated from deep marine sediment at the deformation front area near Taiwan.</title>
        <authorList>
            <person name="Weng C.Y."/>
            <person name="Chen S.C."/>
            <person name="Lai M.C."/>
            <person name="Wu S.Y."/>
            <person name="Lin S."/>
            <person name="Yang T.F."/>
            <person name="Chen P.C."/>
        </authorList>
    </citation>
    <scope>NUCLEOTIDE SEQUENCE [LARGE SCALE GENOMIC DNA]</scope>
    <source>
        <strain evidence="2 3">CYW4</strain>
    </source>
</reference>
<evidence type="ECO:0008006" key="4">
    <source>
        <dbReference type="Google" id="ProtNLM"/>
    </source>
</evidence>
<feature type="transmembrane region" description="Helical" evidence="1">
    <location>
        <begin position="68"/>
        <end position="86"/>
    </location>
</feature>
<feature type="transmembrane region" description="Helical" evidence="1">
    <location>
        <begin position="98"/>
        <end position="131"/>
    </location>
</feature>
<name>A0A498H3S1_9EURY</name>
<keyword evidence="3" id="KW-1185">Reference proteome</keyword>
<accession>A0A498H3S1</accession>
<evidence type="ECO:0000313" key="3">
    <source>
        <dbReference type="Proteomes" id="UP000290932"/>
    </source>
</evidence>
<evidence type="ECO:0000256" key="1">
    <source>
        <dbReference type="SAM" id="Phobius"/>
    </source>
</evidence>
<protein>
    <recommendedName>
        <fullName evidence="4">DUF4386 domain-containing protein</fullName>
    </recommendedName>
</protein>
<proteinExistence type="predicted"/>
<dbReference type="EMBL" id="LHQS01000002">
    <property type="protein sequence ID" value="RXE56586.1"/>
    <property type="molecule type" value="Genomic_DNA"/>
</dbReference>
<comment type="caution">
    <text evidence="2">The sequence shown here is derived from an EMBL/GenBank/DDBJ whole genome shotgun (WGS) entry which is preliminary data.</text>
</comment>